<proteinExistence type="inferred from homology"/>
<accession>F8L449</accession>
<dbReference type="InterPro" id="IPR006073">
    <property type="entry name" value="GTP-bd"/>
</dbReference>
<keyword evidence="3 10" id="KW-0132">Cell division</keyword>
<sequence length="207" mass="23650">MKKIMFKQARFLTSALKEAECPSLQNAQGNPLPEMAIVGRSNVGKSSLLNHLMQSKSLAKVSSKPGKTQRINYFLIDETLLLVDLPGYGYAKVDKTTKQNWAIHLENYLNQRGSLKLLLFLLDIRRTPNEDDLAFLEWAYFQGLSVILVLTKTDKLKENEKIKQTEAIIMTLRREKSLSGLPYVHYSVKEGKCKHQLIEVINKELWG</sequence>
<dbReference type="KEGG" id="sng:SNE_A22080"/>
<evidence type="ECO:0000256" key="1">
    <source>
        <dbReference type="ARBA" id="ARBA00001946"/>
    </source>
</evidence>
<dbReference type="InterPro" id="IPR019987">
    <property type="entry name" value="GTP-bd_ribosome_bio_YsxC"/>
</dbReference>
<dbReference type="CDD" id="cd01876">
    <property type="entry name" value="YihA_EngB"/>
    <property type="match status" value="1"/>
</dbReference>
<evidence type="ECO:0000256" key="10">
    <source>
        <dbReference type="HAMAP-Rule" id="MF_00321"/>
    </source>
</evidence>
<evidence type="ECO:0000256" key="4">
    <source>
        <dbReference type="ARBA" id="ARBA00022723"/>
    </source>
</evidence>
<reference key="1">
    <citation type="journal article" date="2011" name="Mol. Biol. Evol.">
        <title>Unity in variety -- the pan-genome of the Chlamydiae.</title>
        <authorList>
            <person name="Collingro A."/>
            <person name="Tischler P."/>
            <person name="Weinmaier T."/>
            <person name="Penz T."/>
            <person name="Heinz E."/>
            <person name="Brunham R.C."/>
            <person name="Read T.D."/>
            <person name="Bavoil P.M."/>
            <person name="Sachse K."/>
            <person name="Kahane S."/>
            <person name="Friedman M.G."/>
            <person name="Rattei T."/>
            <person name="Myers G.S.A."/>
            <person name="Horn M."/>
        </authorList>
    </citation>
    <scope>NUCLEOTIDE SEQUENCE</scope>
    <source>
        <strain>Z</strain>
    </source>
</reference>
<dbReference type="STRING" id="331113.SNE_A22080"/>
<comment type="function">
    <text evidence="10">Necessary for normal cell division and for the maintenance of normal septation.</text>
</comment>
<dbReference type="HOGENOM" id="CLU_033732_3_0_0"/>
<evidence type="ECO:0000256" key="8">
    <source>
        <dbReference type="ARBA" id="ARBA00023210"/>
    </source>
</evidence>
<name>F8L449_SIMNZ</name>
<dbReference type="InterPro" id="IPR027417">
    <property type="entry name" value="P-loop_NTPase"/>
</dbReference>
<dbReference type="GO" id="GO:0005525">
    <property type="term" value="F:GTP binding"/>
    <property type="evidence" value="ECO:0007669"/>
    <property type="project" value="UniProtKB-UniRule"/>
</dbReference>
<dbReference type="PANTHER" id="PTHR11649:SF13">
    <property type="entry name" value="ENGB-TYPE G DOMAIN-CONTAINING PROTEIN"/>
    <property type="match status" value="1"/>
</dbReference>
<dbReference type="GO" id="GO:0046872">
    <property type="term" value="F:metal ion binding"/>
    <property type="evidence" value="ECO:0007669"/>
    <property type="project" value="UniProtKB-KW"/>
</dbReference>
<dbReference type="HAMAP" id="MF_00321">
    <property type="entry name" value="GTPase_EngB"/>
    <property type="match status" value="1"/>
</dbReference>
<dbReference type="NCBIfam" id="TIGR03598">
    <property type="entry name" value="GTPase_YsxC"/>
    <property type="match status" value="1"/>
</dbReference>
<evidence type="ECO:0000256" key="2">
    <source>
        <dbReference type="ARBA" id="ARBA00009638"/>
    </source>
</evidence>
<evidence type="ECO:0000256" key="6">
    <source>
        <dbReference type="ARBA" id="ARBA00022842"/>
    </source>
</evidence>
<evidence type="ECO:0000313" key="13">
    <source>
        <dbReference type="Proteomes" id="UP000000496"/>
    </source>
</evidence>
<keyword evidence="13" id="KW-1185">Reference proteome</keyword>
<evidence type="ECO:0000259" key="11">
    <source>
        <dbReference type="PROSITE" id="PS51706"/>
    </source>
</evidence>
<evidence type="ECO:0000256" key="5">
    <source>
        <dbReference type="ARBA" id="ARBA00022741"/>
    </source>
</evidence>
<dbReference type="Gene3D" id="3.40.50.300">
    <property type="entry name" value="P-loop containing nucleotide triphosphate hydrolases"/>
    <property type="match status" value="1"/>
</dbReference>
<dbReference type="AlphaFoldDB" id="F8L449"/>
<evidence type="ECO:0000313" key="12">
    <source>
        <dbReference type="EMBL" id="CCB90085.1"/>
    </source>
</evidence>
<keyword evidence="5 10" id="KW-0547">Nucleotide-binding</keyword>
<evidence type="ECO:0000256" key="3">
    <source>
        <dbReference type="ARBA" id="ARBA00022618"/>
    </source>
</evidence>
<keyword evidence="4" id="KW-0479">Metal-binding</keyword>
<gene>
    <name evidence="10 12" type="primary">engB</name>
    <name evidence="12" type="ordered locus">SNE_A22080</name>
</gene>
<keyword evidence="7 10" id="KW-0342">GTP-binding</keyword>
<dbReference type="Proteomes" id="UP000000496">
    <property type="component" value="Chromosome gsn.131"/>
</dbReference>
<dbReference type="PANTHER" id="PTHR11649">
    <property type="entry name" value="MSS1/TRME-RELATED GTP-BINDING PROTEIN"/>
    <property type="match status" value="1"/>
</dbReference>
<dbReference type="InterPro" id="IPR030393">
    <property type="entry name" value="G_ENGB_dom"/>
</dbReference>
<keyword evidence="6" id="KW-0460">Magnesium</keyword>
<dbReference type="GO" id="GO:0000917">
    <property type="term" value="P:division septum assembly"/>
    <property type="evidence" value="ECO:0007669"/>
    <property type="project" value="UniProtKB-KW"/>
</dbReference>
<keyword evidence="8 10" id="KW-0717">Septation</keyword>
<feature type="domain" description="EngB-type G" evidence="11">
    <location>
        <begin position="31"/>
        <end position="207"/>
    </location>
</feature>
<organism evidence="12 13">
    <name type="scientific">Simkania negevensis (strain ATCC VR-1471 / DSM 27360 / Z)</name>
    <dbReference type="NCBI Taxonomy" id="331113"/>
    <lineage>
        <taxon>Bacteria</taxon>
        <taxon>Pseudomonadati</taxon>
        <taxon>Chlamydiota</taxon>
        <taxon>Chlamydiia</taxon>
        <taxon>Parachlamydiales</taxon>
        <taxon>Simkaniaceae</taxon>
        <taxon>Simkania</taxon>
    </lineage>
</organism>
<evidence type="ECO:0000256" key="7">
    <source>
        <dbReference type="ARBA" id="ARBA00023134"/>
    </source>
</evidence>
<dbReference type="EMBL" id="FR872582">
    <property type="protein sequence ID" value="CCB90085.1"/>
    <property type="molecule type" value="Genomic_DNA"/>
</dbReference>
<dbReference type="eggNOG" id="COG0218">
    <property type="taxonomic scope" value="Bacteria"/>
</dbReference>
<reference evidence="12 13" key="2">
    <citation type="journal article" date="2011" name="Mol. Biol. Evol.">
        <title>Unity in variety--the pan-genome of the Chlamydiae.</title>
        <authorList>
            <person name="Collingro A."/>
            <person name="Tischler P."/>
            <person name="Weinmaier T."/>
            <person name="Penz T."/>
            <person name="Heinz E."/>
            <person name="Brunham R.C."/>
            <person name="Read T.D."/>
            <person name="Bavoil P.M."/>
            <person name="Sachse K."/>
            <person name="Kahane S."/>
            <person name="Friedman M.G."/>
            <person name="Rattei T."/>
            <person name="Myers G.S."/>
            <person name="Horn M."/>
        </authorList>
    </citation>
    <scope>NUCLEOTIDE SEQUENCE [LARGE SCALE GENOMIC DNA]</scope>
    <source>
        <strain evidence="13">ATCC VR-1471 / Z</strain>
    </source>
</reference>
<dbReference type="SUPFAM" id="SSF52540">
    <property type="entry name" value="P-loop containing nucleoside triphosphate hydrolases"/>
    <property type="match status" value="1"/>
</dbReference>
<dbReference type="Pfam" id="PF01926">
    <property type="entry name" value="MMR_HSR1"/>
    <property type="match status" value="1"/>
</dbReference>
<comment type="similarity">
    <text evidence="2 10">Belongs to the TRAFAC class TrmE-Era-EngA-EngB-Septin-like GTPase superfamily. EngB GTPase family.</text>
</comment>
<keyword evidence="9 10" id="KW-0131">Cell cycle</keyword>
<comment type="cofactor">
    <cofactor evidence="1">
        <name>Mg(2+)</name>
        <dbReference type="ChEBI" id="CHEBI:18420"/>
    </cofactor>
</comment>
<evidence type="ECO:0000256" key="9">
    <source>
        <dbReference type="ARBA" id="ARBA00023306"/>
    </source>
</evidence>
<dbReference type="PROSITE" id="PS51706">
    <property type="entry name" value="G_ENGB"/>
    <property type="match status" value="1"/>
</dbReference>
<protein>
    <recommendedName>
        <fullName evidence="10">Probable GTP-binding protein EngB</fullName>
    </recommendedName>
</protein>